<feature type="domain" description="Transcription factor TFIID subunit 8 C-terminal" evidence="8">
    <location>
        <begin position="192"/>
        <end position="238"/>
    </location>
</feature>
<evidence type="ECO:0000256" key="3">
    <source>
        <dbReference type="ARBA" id="ARBA00017307"/>
    </source>
</evidence>
<dbReference type="GO" id="GO:0046982">
    <property type="term" value="F:protein heterodimerization activity"/>
    <property type="evidence" value="ECO:0007669"/>
    <property type="project" value="InterPro"/>
</dbReference>
<dbReference type="GO" id="GO:0006367">
    <property type="term" value="P:transcription initiation at RNA polymerase II promoter"/>
    <property type="evidence" value="ECO:0007669"/>
    <property type="project" value="TreeGrafter"/>
</dbReference>
<evidence type="ECO:0000256" key="5">
    <source>
        <dbReference type="ARBA" id="ARBA00023163"/>
    </source>
</evidence>
<feature type="compositionally biased region" description="Acidic residues" evidence="7">
    <location>
        <begin position="352"/>
        <end position="370"/>
    </location>
</feature>
<dbReference type="PANTHER" id="PTHR46469">
    <property type="entry name" value="TRANSCRIPTION INITIATION FACTOR TFIID SUBUNIT 8"/>
    <property type="match status" value="1"/>
</dbReference>
<evidence type="ECO:0000256" key="1">
    <source>
        <dbReference type="ARBA" id="ARBA00004123"/>
    </source>
</evidence>
<accession>A0A1I8AS17</accession>
<dbReference type="InterPro" id="IPR019473">
    <property type="entry name" value="TFIID_su8_C"/>
</dbReference>
<dbReference type="Pfam" id="PF10406">
    <property type="entry name" value="TAF8_C"/>
    <property type="match status" value="1"/>
</dbReference>
<comment type="subcellular location">
    <subcellularLocation>
        <location evidence="1">Nucleus</location>
    </subcellularLocation>
</comment>
<reference evidence="10" key="1">
    <citation type="submission" date="2016-11" db="UniProtKB">
        <authorList>
            <consortium name="WormBaseParasite"/>
        </authorList>
    </citation>
    <scope>IDENTIFICATION</scope>
</reference>
<comment type="similarity">
    <text evidence="2">Belongs to the TAF8 family.</text>
</comment>
<evidence type="ECO:0000259" key="8">
    <source>
        <dbReference type="Pfam" id="PF10406"/>
    </source>
</evidence>
<sequence length="370" mass="42242">MIKNHLFVCNCKGRELRPGQLTREDNSSETPSTIAAMDAITVEDLIIHPPETSEDQIYPPVLFEEQYEHVLRQAIAVICSQEGFTHIHQDAFDHLFQSVVAGIRETCLWLKTFTEGAGRTVSSPHELMFAFQSLGTDVTELIDYFEHMKKTGHHVVIPPIHDPADDDLNNNSITSTVQENEEVKKMREERNIPDWMPPFPPLHSFRQTKVEVNHADSYPLHRTLLAQAHRDSEMSLLSYKLRTYPSTSLFRAYELDVRKEIEEEELASHHNNGKHLDLSSFPVSFNTKIAERIPFTYRLLTPDEDVYGDIYNVLDADPPEKKDGPTEMAQKAASDIWTFWNTGPENKAPFFDEVDAEEAQDNSESDASDS</sequence>
<feature type="region of interest" description="Disordered" evidence="7">
    <location>
        <begin position="343"/>
        <end position="370"/>
    </location>
</feature>
<dbReference type="PANTHER" id="PTHR46469:SF1">
    <property type="entry name" value="TRANSCRIPTION INITIATION FACTOR TFIID SUBUNIT 8"/>
    <property type="match status" value="1"/>
</dbReference>
<evidence type="ECO:0000256" key="7">
    <source>
        <dbReference type="SAM" id="MobiDB-lite"/>
    </source>
</evidence>
<keyword evidence="5" id="KW-0804">Transcription</keyword>
<dbReference type="Proteomes" id="UP000095287">
    <property type="component" value="Unplaced"/>
</dbReference>
<dbReference type="InterPro" id="IPR037818">
    <property type="entry name" value="TAF8"/>
</dbReference>
<name>A0A1I8AS17_9BILA</name>
<organism evidence="9 10">
    <name type="scientific">Steinernema glaseri</name>
    <dbReference type="NCBI Taxonomy" id="37863"/>
    <lineage>
        <taxon>Eukaryota</taxon>
        <taxon>Metazoa</taxon>
        <taxon>Ecdysozoa</taxon>
        <taxon>Nematoda</taxon>
        <taxon>Chromadorea</taxon>
        <taxon>Rhabditida</taxon>
        <taxon>Tylenchina</taxon>
        <taxon>Panagrolaimomorpha</taxon>
        <taxon>Strongyloidoidea</taxon>
        <taxon>Steinernematidae</taxon>
        <taxon>Steinernema</taxon>
    </lineage>
</organism>
<keyword evidence="4" id="KW-0805">Transcription regulation</keyword>
<evidence type="ECO:0000313" key="9">
    <source>
        <dbReference type="Proteomes" id="UP000095287"/>
    </source>
</evidence>
<dbReference type="Gene3D" id="1.10.20.10">
    <property type="entry name" value="Histone, subunit A"/>
    <property type="match status" value="1"/>
</dbReference>
<keyword evidence="9" id="KW-1185">Reference proteome</keyword>
<keyword evidence="6" id="KW-0539">Nucleus</keyword>
<dbReference type="CDD" id="cd08049">
    <property type="entry name" value="TAF8"/>
    <property type="match status" value="1"/>
</dbReference>
<protein>
    <recommendedName>
        <fullName evidence="3">Transcription initiation factor TFIID subunit 8</fullName>
    </recommendedName>
</protein>
<dbReference type="GO" id="GO:0005669">
    <property type="term" value="C:transcription factor TFIID complex"/>
    <property type="evidence" value="ECO:0007669"/>
    <property type="project" value="InterPro"/>
</dbReference>
<proteinExistence type="inferred from homology"/>
<evidence type="ECO:0000256" key="4">
    <source>
        <dbReference type="ARBA" id="ARBA00023015"/>
    </source>
</evidence>
<dbReference type="WBParaSite" id="L893_g8478.t1">
    <property type="protein sequence ID" value="L893_g8478.t1"/>
    <property type="gene ID" value="L893_g8478"/>
</dbReference>
<evidence type="ECO:0000256" key="2">
    <source>
        <dbReference type="ARBA" id="ARBA00008767"/>
    </source>
</evidence>
<evidence type="ECO:0000256" key="6">
    <source>
        <dbReference type="ARBA" id="ARBA00023242"/>
    </source>
</evidence>
<evidence type="ECO:0000313" key="10">
    <source>
        <dbReference type="WBParaSite" id="L893_g8478.t1"/>
    </source>
</evidence>
<dbReference type="AlphaFoldDB" id="A0A1I8AS17"/>
<dbReference type="InterPro" id="IPR009072">
    <property type="entry name" value="Histone-fold"/>
</dbReference>